<evidence type="ECO:0000313" key="4">
    <source>
        <dbReference type="Proteomes" id="UP000777784"/>
    </source>
</evidence>
<feature type="compositionally biased region" description="Polar residues" evidence="1">
    <location>
        <begin position="138"/>
        <end position="149"/>
    </location>
</feature>
<comment type="caution">
    <text evidence="3">The sequence shown here is derived from an EMBL/GenBank/DDBJ whole genome shotgun (WGS) entry which is preliminary data.</text>
</comment>
<dbReference type="Proteomes" id="UP000777784">
    <property type="component" value="Unassembled WGS sequence"/>
</dbReference>
<name>A0A948RXM2_UNCEI</name>
<gene>
    <name evidence="3" type="ORF">KJ970_10900</name>
</gene>
<evidence type="ECO:0000256" key="2">
    <source>
        <dbReference type="SAM" id="SignalP"/>
    </source>
</evidence>
<protein>
    <recommendedName>
        <fullName evidence="5">LptD C-terminal domain-containing protein</fullName>
    </recommendedName>
</protein>
<dbReference type="EMBL" id="JAHJDP010000061">
    <property type="protein sequence ID" value="MBU2691423.1"/>
    <property type="molecule type" value="Genomic_DNA"/>
</dbReference>
<accession>A0A948RXM2</accession>
<feature type="region of interest" description="Disordered" evidence="1">
    <location>
        <begin position="122"/>
        <end position="149"/>
    </location>
</feature>
<proteinExistence type="predicted"/>
<evidence type="ECO:0000256" key="1">
    <source>
        <dbReference type="SAM" id="MobiDB-lite"/>
    </source>
</evidence>
<evidence type="ECO:0008006" key="5">
    <source>
        <dbReference type="Google" id="ProtNLM"/>
    </source>
</evidence>
<feature type="signal peptide" evidence="2">
    <location>
        <begin position="1"/>
        <end position="23"/>
    </location>
</feature>
<keyword evidence="2" id="KW-0732">Signal</keyword>
<feature type="chain" id="PRO_5037284365" description="LptD C-terminal domain-containing protein" evidence="2">
    <location>
        <begin position="24"/>
        <end position="1121"/>
    </location>
</feature>
<organism evidence="3 4">
    <name type="scientific">Eiseniibacteriota bacterium</name>
    <dbReference type="NCBI Taxonomy" id="2212470"/>
    <lineage>
        <taxon>Bacteria</taxon>
        <taxon>Candidatus Eiseniibacteriota</taxon>
    </lineage>
</organism>
<evidence type="ECO:0000313" key="3">
    <source>
        <dbReference type="EMBL" id="MBU2691423.1"/>
    </source>
</evidence>
<dbReference type="AlphaFoldDB" id="A0A948RXM2"/>
<sequence length="1121" mass="126294">MRCYIRCLLFIILGVCLTSRLDAGDAPAKQQVHRPGHAAMRLWIEAAAETLYLPHHHIEPHSLAMEWMGRRWLCGDSLRLEPSLGFLILPFAAPAADSAVIEYNYLPIDLPVMYSHRRIEESTGGEAPKVVEERKSPRNAQPDTKLNISGSKTFSVEMGSQQDLAVDQTLDLTITGRVSSNVKVQAILTDRETPLQPEGTTRELEDLDKVYLRIEAPDAQLDLGDLEIEESGLRLASFQRQLEGVDGRVRIGSHETHAVGAVSRGRFRSLEFFGAEGRQGPYALLGREEDGVIVAGSEVVWLDGQKLQRGETESYIIDYSLGELTFTSRHPMSERSEIVVDFEVSLESYRRSLYSLALRSVIPGSRGLWRILYLREQDDRAHPLGLVLSDEESSLLEEVGDGIAPGLDSGIQYVGPLHGDYAKVEVDTVSQAIFRYMGPDSGSYVVHFVEVGDGSGDYLEAHTYGVTYYVYAGENKGDYKPGRAVPRPVALEVGDISLVLERGLARVEAEGAFSRYDRNAFSDKDDGDNVDGAYTINTTLKSPMLRILGGEIGHFETRLRARQVGDRYQAPGRLQSGFYEKEWNAPSGTLNGREREQGAELRLVATEKVNVGAGWDRLESWSGFEARRLTADFAMASWARLEGRMTRVASEDSIGLKGERSTERIRVADKNGRLDFTYLRENSTWGKGATATGYQFRDLDATVRRGQPDRGLNLRARINWRRHWVLNGGKEQRDNDGLTTELESEWRGTPSFRAGALFVRRKLHSYTENPGRTTYLGQLNISQSLWNGAWTTQWRTEATSQAVKIRDQIITFVGENLGHYDALGRYIGVGDYEVFYNDLGAEELQSILDVTGKWTAAPGKRVKERRHPTGNRWVNEAEWSFYLRTRVESPEKLTTIIAEPGRWWGRHGEASSGSGNIRSDIRLLTRTPEFSPTIRWEGKTRINRSPNGIEEREQTKTLQLSATSSPHDRLRLEGKQMWTDEERRTSLGSFQGLSDTAGLIKRRTELTAVYRVIRMIRLRLQTAAVSEREETITRRHLWELTPGLVLNLTGGRAELRVKRLWATGDETTSRIFNLEKPGWTVRATADLRLQKYIDLNYWLESHHPDEGKAVVSSRVSVRAIF</sequence>
<reference evidence="3" key="1">
    <citation type="submission" date="2021-05" db="EMBL/GenBank/DDBJ databases">
        <title>Energy efficiency and biological interactions define the core microbiome of deep oligotrophic groundwater.</title>
        <authorList>
            <person name="Mehrshad M."/>
            <person name="Lopez-Fernandez M."/>
            <person name="Bell E."/>
            <person name="Bernier-Latmani R."/>
            <person name="Bertilsson S."/>
            <person name="Dopson M."/>
        </authorList>
    </citation>
    <scope>NUCLEOTIDE SEQUENCE</scope>
    <source>
        <strain evidence="3">Modern_marine.mb.64</strain>
    </source>
</reference>